<name>A0A2Z5Y4I1_9ENTE</name>
<feature type="transmembrane region" description="Helical" evidence="1">
    <location>
        <begin position="183"/>
        <end position="215"/>
    </location>
</feature>
<organism evidence="2 3">
    <name type="scientific">Melissococcus plutonius</name>
    <dbReference type="NCBI Taxonomy" id="33970"/>
    <lineage>
        <taxon>Bacteria</taxon>
        <taxon>Bacillati</taxon>
        <taxon>Bacillota</taxon>
        <taxon>Bacilli</taxon>
        <taxon>Lactobacillales</taxon>
        <taxon>Enterococcaceae</taxon>
        <taxon>Melissococcus</taxon>
    </lineage>
</organism>
<sequence length="562" mass="65247">MRVNLKHWLIRHQIFAIYCSFLLLSFLSLFIVYFRQGHLLVGDDYHFHLNRIAGLAESIKHGIYFPKVNYFFIGGYGYASSLFYPDLYLYFSAILRVCGISLAASFITFAIVINFCTFVITYISGRYMAFSVKKSYLFSLLYTLSIYRLQDLINRQAIGEVLALGFFPLVLASLFAIKNNKRFGWFFLALAMTGIGLAHFISIEMISFFIALYILFQPRQFLKKAQLFSLVKAAILTVLLLNFYLVPILEQMSHTIFKVTAAPLTLISNRSYPLYTLIGNSFINQVFHSQTANIGCPLIVGFFIYLIFIFKKNQNHSLILLTAFLIFMVSDWFPWKWFDNTPLNTIQFPWRLLSVVSLLIAYLIVEDRLAIFKKSASSYYILIFLVFFTVIFYEQYSIGTEQYRLISYEQYDQTHSYFIGAGREYLPKEVNYETIKKTRNRPIIYDSKMISIKKVDKNFSSIKLKYKLQKKNSKTTVTLPFIYYWGYQAKITTPTGTQKQPVTMNKSNGLTQVELKDQGTATIYYESTSLQKISLGITIITVISCLSYGIYFKVHNNEKINY</sequence>
<proteinExistence type="predicted"/>
<keyword evidence="1" id="KW-0472">Membrane</keyword>
<reference evidence="2 3" key="1">
    <citation type="submission" date="2018-01" db="EMBL/GenBank/DDBJ databases">
        <title>Whole genome sequence of Melissococcus plutonius DAT561.</title>
        <authorList>
            <person name="Okumura K."/>
            <person name="Takamatsu D."/>
            <person name="Okura M."/>
        </authorList>
    </citation>
    <scope>NUCLEOTIDE SEQUENCE [LARGE SCALE GENOMIC DNA]</scope>
    <source>
        <strain evidence="2 3">DAT561</strain>
    </source>
</reference>
<accession>A0A2Z5Y4I1</accession>
<dbReference type="Proteomes" id="UP000269226">
    <property type="component" value="Chromosome"/>
</dbReference>
<dbReference type="GeneID" id="57044128"/>
<feature type="transmembrane region" description="Helical" evidence="1">
    <location>
        <begin position="347"/>
        <end position="365"/>
    </location>
</feature>
<dbReference type="RefSeq" id="WP_015695475.1">
    <property type="nucleotide sequence ID" value="NZ_AP018492.1"/>
</dbReference>
<evidence type="ECO:0000313" key="3">
    <source>
        <dbReference type="Proteomes" id="UP000269226"/>
    </source>
</evidence>
<feature type="transmembrane region" description="Helical" evidence="1">
    <location>
        <begin position="135"/>
        <end position="150"/>
    </location>
</feature>
<feature type="transmembrane region" description="Helical" evidence="1">
    <location>
        <begin position="533"/>
        <end position="552"/>
    </location>
</feature>
<feature type="transmembrane region" description="Helical" evidence="1">
    <location>
        <begin position="317"/>
        <end position="335"/>
    </location>
</feature>
<feature type="transmembrane region" description="Helical" evidence="1">
    <location>
        <begin position="227"/>
        <end position="245"/>
    </location>
</feature>
<keyword evidence="1" id="KW-0812">Transmembrane</keyword>
<feature type="transmembrane region" description="Helical" evidence="1">
    <location>
        <begin position="377"/>
        <end position="396"/>
    </location>
</feature>
<feature type="transmembrane region" description="Helical" evidence="1">
    <location>
        <begin position="102"/>
        <end position="123"/>
    </location>
</feature>
<evidence type="ECO:0000313" key="2">
    <source>
        <dbReference type="EMBL" id="BBC61681.1"/>
    </source>
</evidence>
<feature type="transmembrane region" description="Helical" evidence="1">
    <location>
        <begin position="157"/>
        <end position="177"/>
    </location>
</feature>
<feature type="transmembrane region" description="Helical" evidence="1">
    <location>
        <begin position="292"/>
        <end position="310"/>
    </location>
</feature>
<feature type="transmembrane region" description="Helical" evidence="1">
    <location>
        <begin position="70"/>
        <end position="90"/>
    </location>
</feature>
<keyword evidence="1" id="KW-1133">Transmembrane helix</keyword>
<feature type="transmembrane region" description="Helical" evidence="1">
    <location>
        <begin position="12"/>
        <end position="34"/>
    </location>
</feature>
<evidence type="ECO:0008006" key="4">
    <source>
        <dbReference type="Google" id="ProtNLM"/>
    </source>
</evidence>
<dbReference type="EMBL" id="AP018492">
    <property type="protein sequence ID" value="BBC61681.1"/>
    <property type="molecule type" value="Genomic_DNA"/>
</dbReference>
<dbReference type="AlphaFoldDB" id="A0A2Z5Y4I1"/>
<evidence type="ECO:0000256" key="1">
    <source>
        <dbReference type="SAM" id="Phobius"/>
    </source>
</evidence>
<protein>
    <recommendedName>
        <fullName evidence="4">Membrane protein 6-pyruvoyl-tetrahydropterin synthase-related domain-containing protein</fullName>
    </recommendedName>
</protein>
<gene>
    <name evidence="2" type="ORF">DAT561_1599</name>
</gene>